<dbReference type="RefSeq" id="WP_091569406.1">
    <property type="nucleotide sequence ID" value="NZ_FNHP01000005.1"/>
</dbReference>
<evidence type="ECO:0000313" key="2">
    <source>
        <dbReference type="EMBL" id="SDM38763.1"/>
    </source>
</evidence>
<dbReference type="AlphaFoldDB" id="A0A1G9STN5"/>
<dbReference type="PANTHER" id="PTHR43575">
    <property type="entry name" value="PROTEIN ABCI7, CHLOROPLASTIC"/>
    <property type="match status" value="1"/>
</dbReference>
<dbReference type="GO" id="GO:0016226">
    <property type="term" value="P:iron-sulfur cluster assembly"/>
    <property type="evidence" value="ECO:0007669"/>
    <property type="project" value="InterPro"/>
</dbReference>
<name>A0A1G9STN5_9BURK</name>
<dbReference type="InterPro" id="IPR037284">
    <property type="entry name" value="SUF_FeS_clus_asmbl_SufBD_sf"/>
</dbReference>
<evidence type="ECO:0000313" key="3">
    <source>
        <dbReference type="Proteomes" id="UP000198552"/>
    </source>
</evidence>
<evidence type="ECO:0000259" key="1">
    <source>
        <dbReference type="Pfam" id="PF01458"/>
    </source>
</evidence>
<sequence>MDTVHADILAARDWLQRGGWFAPHAGEAFRHLPPPALAHWLHEDPAAACNAAPLAGAGWTLHPLRDGSAGGVQAQWLDARDAAQRAQLLDGLPGPAQPGDDEAAPFAWAHRALCRQGLRLRIDAAPGRAADDGSVWLQLRHQPRARIEAPLLVLDVRPGVHCRLLETHDWSAASGCGQALTQNLQVHIRLAPGARLEHLRISQPGAHDQVAHHLHVRLARDAHYAQALVAGSSAYHLQRSRIELEAGAQAHSAALLLAGAAQIDHQVYSRVQAPQAHSTVETLALAQGRARVVANAHTHIAPGAAQANVRQRLTGIPLSGQPRLTLRPHLEILHDDVQAAHGATWGALPEDALFYAAQRGLDDDTAHTLVTEGMARALLEGALPHSPLLQDWLEGGGLANSLRWALRQSPEDAG</sequence>
<dbReference type="EMBL" id="FNHP01000005">
    <property type="protein sequence ID" value="SDM38763.1"/>
    <property type="molecule type" value="Genomic_DNA"/>
</dbReference>
<keyword evidence="3" id="KW-1185">Reference proteome</keyword>
<dbReference type="Proteomes" id="UP000198552">
    <property type="component" value="Unassembled WGS sequence"/>
</dbReference>
<dbReference type="STRING" id="1527607.SAMN05428957_105137"/>
<accession>A0A1G9STN5</accession>
<reference evidence="3" key="1">
    <citation type="submission" date="2016-10" db="EMBL/GenBank/DDBJ databases">
        <authorList>
            <person name="Varghese N."/>
            <person name="Submissions S."/>
        </authorList>
    </citation>
    <scope>NUCLEOTIDE SEQUENCE [LARGE SCALE GENOMIC DNA]</scope>
    <source>
        <strain evidence="3">EPL6</strain>
    </source>
</reference>
<dbReference type="OrthoDB" id="9768262at2"/>
<organism evidence="2 3">
    <name type="scientific">Oryzisolibacter propanilivorax</name>
    <dbReference type="NCBI Taxonomy" id="1527607"/>
    <lineage>
        <taxon>Bacteria</taxon>
        <taxon>Pseudomonadati</taxon>
        <taxon>Pseudomonadota</taxon>
        <taxon>Betaproteobacteria</taxon>
        <taxon>Burkholderiales</taxon>
        <taxon>Comamonadaceae</taxon>
        <taxon>Oryzisolibacter</taxon>
    </lineage>
</organism>
<dbReference type="InterPro" id="IPR055346">
    <property type="entry name" value="Fe-S_cluster_assembly_SufBD"/>
</dbReference>
<proteinExistence type="predicted"/>
<dbReference type="InterPro" id="IPR000825">
    <property type="entry name" value="SUF_FeS_clus_asmbl_SufBD_core"/>
</dbReference>
<dbReference type="PANTHER" id="PTHR43575:SF1">
    <property type="entry name" value="PROTEIN ABCI7, CHLOROPLASTIC"/>
    <property type="match status" value="1"/>
</dbReference>
<protein>
    <submittedName>
        <fullName evidence="2">Fe-S cluster assembly protein SufD</fullName>
    </submittedName>
</protein>
<dbReference type="SUPFAM" id="SSF101960">
    <property type="entry name" value="Stabilizer of iron transporter SufD"/>
    <property type="match status" value="1"/>
</dbReference>
<dbReference type="Pfam" id="PF01458">
    <property type="entry name" value="SUFBD_core"/>
    <property type="match status" value="1"/>
</dbReference>
<feature type="domain" description="SUF system FeS cluster assembly SufBD core" evidence="1">
    <location>
        <begin position="152"/>
        <end position="373"/>
    </location>
</feature>
<gene>
    <name evidence="2" type="ORF">SAMN05428957_105137</name>
</gene>